<dbReference type="AlphaFoldDB" id="A0A7K1J3V6"/>
<dbReference type="InterPro" id="IPR045425">
    <property type="entry name" value="DUF6508"/>
</dbReference>
<dbReference type="Gene3D" id="1.25.40.10">
    <property type="entry name" value="Tetratricopeptide repeat domain"/>
    <property type="match status" value="1"/>
</dbReference>
<dbReference type="EMBL" id="WNLP01000002">
    <property type="protein sequence ID" value="MUH59343.1"/>
    <property type="molecule type" value="Genomic_DNA"/>
</dbReference>
<evidence type="ECO:0008006" key="3">
    <source>
        <dbReference type="Google" id="ProtNLM"/>
    </source>
</evidence>
<dbReference type="InterPro" id="IPR011990">
    <property type="entry name" value="TPR-like_helical_dom_sf"/>
</dbReference>
<protein>
    <recommendedName>
        <fullName evidence="3">Sel1 repeat protein</fullName>
    </recommendedName>
</protein>
<proteinExistence type="predicted"/>
<name>A0A7K1J3V6_9BIFI</name>
<dbReference type="Pfam" id="PF20118">
    <property type="entry name" value="DUF6508"/>
    <property type="match status" value="1"/>
</dbReference>
<keyword evidence="2" id="KW-1185">Reference proteome</keyword>
<dbReference type="SUPFAM" id="SSF81901">
    <property type="entry name" value="HCP-like"/>
    <property type="match status" value="1"/>
</dbReference>
<organism evidence="1 2">
    <name type="scientific">Bifidobacterium canis</name>
    <dbReference type="NCBI Taxonomy" id="2610880"/>
    <lineage>
        <taxon>Bacteria</taxon>
        <taxon>Bacillati</taxon>
        <taxon>Actinomycetota</taxon>
        <taxon>Actinomycetes</taxon>
        <taxon>Bifidobacteriales</taxon>
        <taxon>Bifidobacteriaceae</taxon>
        <taxon>Bifidobacterium</taxon>
    </lineage>
</organism>
<reference evidence="1 2" key="1">
    <citation type="submission" date="2019-09" db="EMBL/GenBank/DDBJ databases">
        <title>Bifidobacterium canis sp. nov., isolated from the digestive tract of German Shepherd dog puppy.</title>
        <authorList>
            <person name="Bunesova V."/>
        </authorList>
    </citation>
    <scope>NUCLEOTIDE SEQUENCE [LARGE SCALE GENOMIC DNA]</scope>
    <source>
        <strain evidence="1 2">GSD1FS</strain>
    </source>
</reference>
<gene>
    <name evidence="1" type="ORF">GSD1FS_0664</name>
</gene>
<accession>A0A7K1J3V6</accession>
<evidence type="ECO:0000313" key="1">
    <source>
        <dbReference type="EMBL" id="MUH59343.1"/>
    </source>
</evidence>
<dbReference type="SMART" id="SM00671">
    <property type="entry name" value="SEL1"/>
    <property type="match status" value="2"/>
</dbReference>
<comment type="caution">
    <text evidence="1">The sequence shown here is derived from an EMBL/GenBank/DDBJ whole genome shotgun (WGS) entry which is preliminary data.</text>
</comment>
<dbReference type="InterPro" id="IPR006597">
    <property type="entry name" value="Sel1-like"/>
</dbReference>
<sequence>MCFERAAELGDAEGLALLGDLYIEGQVCTRDVRRAFSLYERAFERGGDTGQMHYAKAIAALRLARCLRCGVGCDVDVKRARDLYLFAHKYLGEISKTYPWWYKRERDEALEGDDFLTQLLCHPSHEERLALRNTNSAHSYTSVTRFLPALSHKSTFGTWHEYFWVSYDHDVEQFQDAVESFFSKQPDWGFYDYLSLLHANLLSTSLSQADPEDYDARTVMAMVIYIVRGEKFDPGVLLDFLEHGVVQRWLQRLQDTEQDNRTL</sequence>
<dbReference type="Proteomes" id="UP000487882">
    <property type="component" value="Unassembled WGS sequence"/>
</dbReference>
<dbReference type="Pfam" id="PF08238">
    <property type="entry name" value="Sel1"/>
    <property type="match status" value="3"/>
</dbReference>
<evidence type="ECO:0000313" key="2">
    <source>
        <dbReference type="Proteomes" id="UP000487882"/>
    </source>
</evidence>